<accession>A0A833S565</accession>
<evidence type="ECO:0000313" key="1">
    <source>
        <dbReference type="EMBL" id="KAF3428806.1"/>
    </source>
</evidence>
<comment type="caution">
    <text evidence="1">The sequence shown here is derived from an EMBL/GenBank/DDBJ whole genome shotgun (WGS) entry which is preliminary data.</text>
</comment>
<proteinExistence type="predicted"/>
<organism evidence="1 2">
    <name type="scientific">Frieseomelitta varia</name>
    <dbReference type="NCBI Taxonomy" id="561572"/>
    <lineage>
        <taxon>Eukaryota</taxon>
        <taxon>Metazoa</taxon>
        <taxon>Ecdysozoa</taxon>
        <taxon>Arthropoda</taxon>
        <taxon>Hexapoda</taxon>
        <taxon>Insecta</taxon>
        <taxon>Pterygota</taxon>
        <taxon>Neoptera</taxon>
        <taxon>Endopterygota</taxon>
        <taxon>Hymenoptera</taxon>
        <taxon>Apocrita</taxon>
        <taxon>Aculeata</taxon>
        <taxon>Apoidea</taxon>
        <taxon>Anthophila</taxon>
        <taxon>Apidae</taxon>
        <taxon>Frieseomelitta</taxon>
    </lineage>
</organism>
<reference evidence="1" key="1">
    <citation type="submission" date="2019-11" db="EMBL/GenBank/DDBJ databases">
        <title>The nuclear and mitochondrial genomes of Frieseomelitta varia - a highly eusocial stingless bee (Meliponini) with a permanently sterile worker caste.</title>
        <authorList>
            <person name="Freitas F.C.P."/>
            <person name="Lourenco A.P."/>
            <person name="Nunes F.M.F."/>
            <person name="Paschoal A.R."/>
            <person name="Abreu F.C.P."/>
            <person name="Barbin F.O."/>
            <person name="Bataglia L."/>
            <person name="Cardoso-Junior C.A.M."/>
            <person name="Cervoni M.S."/>
            <person name="Silva S.R."/>
            <person name="Dalarmi F."/>
            <person name="Del Lama M.A."/>
            <person name="Depintor T.S."/>
            <person name="Ferreira K.M."/>
            <person name="Goria P.S."/>
            <person name="Jaskot M.C."/>
            <person name="Lago D.C."/>
            <person name="Luna-Lucena D."/>
            <person name="Moda L.M."/>
            <person name="Nascimento L."/>
            <person name="Pedrino M."/>
            <person name="Rabico F.O."/>
            <person name="Sanches F.C."/>
            <person name="Santos D.E."/>
            <person name="Santos C.G."/>
            <person name="Vieira J."/>
            <person name="Lopes T.F."/>
            <person name="Barchuk A.R."/>
            <person name="Hartfelder K."/>
            <person name="Simoes Z.L.P."/>
            <person name="Bitondi M.M.G."/>
            <person name="Pinheiro D.G."/>
        </authorList>
    </citation>
    <scope>NUCLEOTIDE SEQUENCE</scope>
    <source>
        <strain evidence="1">USP_RPSP 00005682</strain>
        <tissue evidence="1">Whole individual</tissue>
    </source>
</reference>
<keyword evidence="2" id="KW-1185">Reference proteome</keyword>
<gene>
    <name evidence="1" type="ORF">E2986_11253</name>
</gene>
<dbReference type="EMBL" id="WNWW01000199">
    <property type="protein sequence ID" value="KAF3428806.1"/>
    <property type="molecule type" value="Genomic_DNA"/>
</dbReference>
<name>A0A833S565_9HYME</name>
<dbReference type="AlphaFoldDB" id="A0A833S565"/>
<protein>
    <submittedName>
        <fullName evidence="1">Uncharacterized protein</fullName>
    </submittedName>
</protein>
<sequence>MEANRQSVLISSLYGYSVEKMIELNNKITSSNKFWNLNNTDAVPFKTAYFALLPSMILM</sequence>
<evidence type="ECO:0000313" key="2">
    <source>
        <dbReference type="Proteomes" id="UP000655588"/>
    </source>
</evidence>
<dbReference type="Proteomes" id="UP000655588">
    <property type="component" value="Unassembled WGS sequence"/>
</dbReference>